<evidence type="ECO:0000313" key="3">
    <source>
        <dbReference type="Proteomes" id="UP000035763"/>
    </source>
</evidence>
<reference evidence="2 3" key="1">
    <citation type="journal article" date="2013" name="ISME J.">
        <title>A metabolic model for members of the genus Tetrasphaera involved in enhanced biological phosphorus removal.</title>
        <authorList>
            <person name="Kristiansen R."/>
            <person name="Nguyen H.T.T."/>
            <person name="Saunders A.M."/>
            <person name="Nielsen J.L."/>
            <person name="Wimmer R."/>
            <person name="Le V.Q."/>
            <person name="McIlroy S.J."/>
            <person name="Petrovski S."/>
            <person name="Seviour R.J."/>
            <person name="Calteau A."/>
            <person name="Nielsen K.L."/>
            <person name="Nielsen P.H."/>
        </authorList>
    </citation>
    <scope>NUCLEOTIDE SEQUENCE [LARGE SCALE GENOMIC DNA]</scope>
    <source>
        <strain evidence="2 3">Ben110</strain>
    </source>
</reference>
<evidence type="ECO:0000313" key="2">
    <source>
        <dbReference type="EMBL" id="CCH74157.1"/>
    </source>
</evidence>
<dbReference type="STRING" id="1193182.BN11_3990002"/>
<sequence length="90" mass="9245">MARRVSSSPSTAPMSSTSPQASAPPAPDRRCSSSWRAGPRTKRAESLRAAASRARGGRADGTLLRVSTILFGGPFPGPVPPNVCDGAQTP</sequence>
<feature type="compositionally biased region" description="Low complexity" evidence="1">
    <location>
        <begin position="1"/>
        <end position="23"/>
    </location>
</feature>
<comment type="caution">
    <text evidence="2">The sequence shown here is derived from an EMBL/GenBank/DDBJ whole genome shotgun (WGS) entry which is preliminary data.</text>
</comment>
<dbReference type="EMBL" id="CAJA01000333">
    <property type="protein sequence ID" value="CCH74157.1"/>
    <property type="molecule type" value="Genomic_DNA"/>
</dbReference>
<dbReference type="Proteomes" id="UP000035763">
    <property type="component" value="Unassembled WGS sequence"/>
</dbReference>
<proteinExistence type="predicted"/>
<evidence type="ECO:0000256" key="1">
    <source>
        <dbReference type="SAM" id="MobiDB-lite"/>
    </source>
</evidence>
<protein>
    <submittedName>
        <fullName evidence="2">Uncharacterized protein</fullName>
    </submittedName>
</protein>
<keyword evidence="3" id="KW-1185">Reference proteome</keyword>
<feature type="region of interest" description="Disordered" evidence="1">
    <location>
        <begin position="1"/>
        <end position="61"/>
    </location>
</feature>
<organism evidence="2 3">
    <name type="scientific">Nostocoides australiense Ben110</name>
    <dbReference type="NCBI Taxonomy" id="1193182"/>
    <lineage>
        <taxon>Bacteria</taxon>
        <taxon>Bacillati</taxon>
        <taxon>Actinomycetota</taxon>
        <taxon>Actinomycetes</taxon>
        <taxon>Micrococcales</taxon>
        <taxon>Intrasporangiaceae</taxon>
        <taxon>Nostocoides</taxon>
    </lineage>
</organism>
<dbReference type="AlphaFoldDB" id="W6JYE4"/>
<accession>W6JYE4</accession>
<gene>
    <name evidence="2" type="ORF">BN11_3990002</name>
</gene>
<name>W6JYE4_9MICO</name>